<evidence type="ECO:0000256" key="1">
    <source>
        <dbReference type="SAM" id="MobiDB-lite"/>
    </source>
</evidence>
<feature type="transmembrane region" description="Helical" evidence="2">
    <location>
        <begin position="34"/>
        <end position="54"/>
    </location>
</feature>
<dbReference type="RefSeq" id="WP_170070197.1">
    <property type="nucleotide sequence ID" value="NZ_PVTI01000013.1"/>
</dbReference>
<accession>A0A2T0UJU9</accession>
<keyword evidence="2" id="KW-0812">Transmembrane</keyword>
<dbReference type="InterPro" id="IPR018723">
    <property type="entry name" value="DUF2254_membrane"/>
</dbReference>
<protein>
    <submittedName>
        <fullName evidence="3">Putative membrane protein</fullName>
    </submittedName>
</protein>
<sequence length="425" mass="46205">MSAPSDSREPRRAVGPLGDPTTIGWWGRIWQPFWVLPSVICAAAFALSLVLPEVDRRLLLDQTFLFNGNAGSARSLLGTIASAMISVTGLVFSITMVVMQLASSQFTPRLLGDFLRSRIVQVTLGVFTSSFLFALVVLRSVRGGDDGPEFVPQLSVTFAFVLVLASVALFFAFIHHITQSIQVDRTIDRIQRTTAAELGDGWPDDTDDEPQASWEPDERPYAISARDRHGIVERVELGAIVRAAEKAGVVVELTFRPGDVVFEDQPIARVHRGPGGGAPDVEALADAVHDAITLGRTRTVAQDPQFGVRQLVDIAERALSPGINDPTTAVQVLDELHRLLRAAVQRPDVSPLILDGSGVVRVVDRPLPFADLLDLALDEIAHYGADDIQVPRRIDELLADLLTVARPEHRPTLAAKQAELAGARR</sequence>
<keyword evidence="4" id="KW-1185">Reference proteome</keyword>
<proteinExistence type="predicted"/>
<gene>
    <name evidence="3" type="ORF">BCF74_11330</name>
</gene>
<evidence type="ECO:0000313" key="3">
    <source>
        <dbReference type="EMBL" id="PRY58107.1"/>
    </source>
</evidence>
<feature type="region of interest" description="Disordered" evidence="1">
    <location>
        <begin position="196"/>
        <end position="217"/>
    </location>
</feature>
<evidence type="ECO:0000256" key="2">
    <source>
        <dbReference type="SAM" id="Phobius"/>
    </source>
</evidence>
<feature type="transmembrane region" description="Helical" evidence="2">
    <location>
        <begin position="75"/>
        <end position="99"/>
    </location>
</feature>
<feature type="transmembrane region" description="Helical" evidence="2">
    <location>
        <begin position="150"/>
        <end position="174"/>
    </location>
</feature>
<dbReference type="AlphaFoldDB" id="A0A2T0UJU9"/>
<dbReference type="Proteomes" id="UP000237822">
    <property type="component" value="Unassembled WGS sequence"/>
</dbReference>
<organism evidence="3 4">
    <name type="scientific">Knoellia remsis</name>
    <dbReference type="NCBI Taxonomy" id="407159"/>
    <lineage>
        <taxon>Bacteria</taxon>
        <taxon>Bacillati</taxon>
        <taxon>Actinomycetota</taxon>
        <taxon>Actinomycetes</taxon>
        <taxon>Micrococcales</taxon>
        <taxon>Intrasporangiaceae</taxon>
        <taxon>Knoellia</taxon>
    </lineage>
</organism>
<keyword evidence="2" id="KW-1133">Transmembrane helix</keyword>
<feature type="transmembrane region" description="Helical" evidence="2">
    <location>
        <begin position="119"/>
        <end position="138"/>
    </location>
</feature>
<evidence type="ECO:0000313" key="4">
    <source>
        <dbReference type="Proteomes" id="UP000237822"/>
    </source>
</evidence>
<keyword evidence="2" id="KW-0472">Membrane</keyword>
<name>A0A2T0UJU9_9MICO</name>
<comment type="caution">
    <text evidence="3">The sequence shown here is derived from an EMBL/GenBank/DDBJ whole genome shotgun (WGS) entry which is preliminary data.</text>
</comment>
<dbReference type="EMBL" id="PVTI01000013">
    <property type="protein sequence ID" value="PRY58107.1"/>
    <property type="molecule type" value="Genomic_DNA"/>
</dbReference>
<dbReference type="Pfam" id="PF10011">
    <property type="entry name" value="DUF2254"/>
    <property type="match status" value="1"/>
</dbReference>
<reference evidence="3 4" key="1">
    <citation type="submission" date="2018-03" db="EMBL/GenBank/DDBJ databases">
        <title>Genomic Encyclopedia of Archaeal and Bacterial Type Strains, Phase II (KMG-II): from individual species to whole genera.</title>
        <authorList>
            <person name="Goeker M."/>
        </authorList>
    </citation>
    <scope>NUCLEOTIDE SEQUENCE [LARGE SCALE GENOMIC DNA]</scope>
    <source>
        <strain evidence="3 4">ATCC BAA-1496</strain>
    </source>
</reference>